<evidence type="ECO:0000313" key="1">
    <source>
        <dbReference type="EMBL" id="EJK56470.1"/>
    </source>
</evidence>
<comment type="caution">
    <text evidence="1">The sequence shown here is derived from an EMBL/GenBank/DDBJ whole genome shotgun (WGS) entry which is preliminary data.</text>
</comment>
<accession>K0RTZ2</accession>
<dbReference type="AlphaFoldDB" id="K0RTZ2"/>
<evidence type="ECO:0000313" key="2">
    <source>
        <dbReference type="Proteomes" id="UP000266841"/>
    </source>
</evidence>
<reference evidence="1 2" key="1">
    <citation type="journal article" date="2012" name="Genome Biol.">
        <title>Genome and low-iron response of an oceanic diatom adapted to chronic iron limitation.</title>
        <authorList>
            <person name="Lommer M."/>
            <person name="Specht M."/>
            <person name="Roy A.S."/>
            <person name="Kraemer L."/>
            <person name="Andreson R."/>
            <person name="Gutowska M.A."/>
            <person name="Wolf J."/>
            <person name="Bergner S.V."/>
            <person name="Schilhabel M.B."/>
            <person name="Klostermeier U.C."/>
            <person name="Beiko R.G."/>
            <person name="Rosenstiel P."/>
            <person name="Hippler M."/>
            <person name="Laroche J."/>
        </authorList>
    </citation>
    <scope>NUCLEOTIDE SEQUENCE [LARGE SCALE GENOMIC DNA]</scope>
    <source>
        <strain evidence="1 2">CCMP1005</strain>
    </source>
</reference>
<protein>
    <submittedName>
        <fullName evidence="1">Uncharacterized protein</fullName>
    </submittedName>
</protein>
<feature type="non-terminal residue" evidence="1">
    <location>
        <position position="1"/>
    </location>
</feature>
<gene>
    <name evidence="1" type="ORF">THAOC_23635</name>
</gene>
<dbReference type="Proteomes" id="UP000266841">
    <property type="component" value="Unassembled WGS sequence"/>
</dbReference>
<dbReference type="EMBL" id="AGNL01031322">
    <property type="protein sequence ID" value="EJK56470.1"/>
    <property type="molecule type" value="Genomic_DNA"/>
</dbReference>
<keyword evidence="2" id="KW-1185">Reference proteome</keyword>
<name>K0RTZ2_THAOC</name>
<sequence length="113" mass="12219">RDQTASAEVPDVILQRGDVGVVGIRLCPSDDPAFSVASSQHLPGRRAREDELETNERSLVHHGVSWYGGISDVGTSSTASCEVFASTVAERIRSISGLLGNPWNLARVVFDRR</sequence>
<organism evidence="1 2">
    <name type="scientific">Thalassiosira oceanica</name>
    <name type="common">Marine diatom</name>
    <dbReference type="NCBI Taxonomy" id="159749"/>
    <lineage>
        <taxon>Eukaryota</taxon>
        <taxon>Sar</taxon>
        <taxon>Stramenopiles</taxon>
        <taxon>Ochrophyta</taxon>
        <taxon>Bacillariophyta</taxon>
        <taxon>Coscinodiscophyceae</taxon>
        <taxon>Thalassiosirophycidae</taxon>
        <taxon>Thalassiosirales</taxon>
        <taxon>Thalassiosiraceae</taxon>
        <taxon>Thalassiosira</taxon>
    </lineage>
</organism>
<proteinExistence type="predicted"/>